<protein>
    <submittedName>
        <fullName evidence="1">Uncharacterized protein</fullName>
    </submittedName>
</protein>
<organism evidence="1 2">
    <name type="scientific">Puccinia triticina</name>
    <dbReference type="NCBI Taxonomy" id="208348"/>
    <lineage>
        <taxon>Eukaryota</taxon>
        <taxon>Fungi</taxon>
        <taxon>Dikarya</taxon>
        <taxon>Basidiomycota</taxon>
        <taxon>Pucciniomycotina</taxon>
        <taxon>Pucciniomycetes</taxon>
        <taxon>Pucciniales</taxon>
        <taxon>Pucciniaceae</taxon>
        <taxon>Puccinia</taxon>
    </lineage>
</organism>
<proteinExistence type="predicted"/>
<dbReference type="Proteomes" id="UP001164743">
    <property type="component" value="Chromosome 15A"/>
</dbReference>
<dbReference type="GeneID" id="77804516"/>
<dbReference type="RefSeq" id="XP_053027578.1">
    <property type="nucleotide sequence ID" value="XM_053163621.1"/>
</dbReference>
<name>A0ABY7D611_9BASI</name>
<sequence length="184" mass="20475">MLHRKRDPQLRILQTTTEASQRQQADSDTQRNVQRNKNYLATIKLRYVHLVGGLRLSQSSSIDSNAEAGNDFEFPSPTMGAIMKDTGRSSRFSKVHSPDRTSTASLKSCQYKPPIHPRQIVEVACMIRLSLEVEPSRMCKSQMVGTSNGRAISPPTGNQIVGCYDEHKAPVPPWPVSYVGYVSS</sequence>
<evidence type="ECO:0000313" key="2">
    <source>
        <dbReference type="Proteomes" id="UP001164743"/>
    </source>
</evidence>
<gene>
    <name evidence="1" type="ORF">PtA15_15A417</name>
</gene>
<evidence type="ECO:0000313" key="1">
    <source>
        <dbReference type="EMBL" id="WAQ92023.1"/>
    </source>
</evidence>
<reference evidence="1" key="1">
    <citation type="submission" date="2022-10" db="EMBL/GenBank/DDBJ databases">
        <title>Puccinia triticina Genome sequencing and assembly.</title>
        <authorList>
            <person name="Li C."/>
        </authorList>
    </citation>
    <scope>NUCLEOTIDE SEQUENCE</scope>
    <source>
        <strain evidence="1">Pt15</strain>
    </source>
</reference>
<dbReference type="EMBL" id="CP110435">
    <property type="protein sequence ID" value="WAQ92023.1"/>
    <property type="molecule type" value="Genomic_DNA"/>
</dbReference>
<accession>A0ABY7D611</accession>
<keyword evidence="2" id="KW-1185">Reference proteome</keyword>